<sequence length="299" mass="35104">MKLKHLLIPIVLIFINTIYSCSDDNESVSENNNENPTEGNEDGNGDETIKYINEIDYTNNQNNDKLLYENDKLHQIFIYCCQVTNSNGSFKQGNLYQFEYNNDKISSVYVKSLQYNGDYPNLNNQEINNSQNKQFTYVYDNQNRLIELAPENNQYRKLEFLYDSNRISQIKRYSLQDGDYIWTTKTEIFYDSEENVSQTALTYLSSGFTYNQYFTYDDKKNPFNVLNESFGLIDFSFSFYGFDTSNGNLQYYLSKNNVIETANNDGPQNSVDYEYENNYPVELLFNSDGINNSQYLIYQ</sequence>
<organism evidence="2 3">
    <name type="scientific">Mesonia maritima</name>
    <dbReference type="NCBI Taxonomy" id="1793873"/>
    <lineage>
        <taxon>Bacteria</taxon>
        <taxon>Pseudomonadati</taxon>
        <taxon>Bacteroidota</taxon>
        <taxon>Flavobacteriia</taxon>
        <taxon>Flavobacteriales</taxon>
        <taxon>Flavobacteriaceae</taxon>
        <taxon>Mesonia</taxon>
    </lineage>
</organism>
<protein>
    <recommendedName>
        <fullName evidence="4">YD repeat-containing protein</fullName>
    </recommendedName>
</protein>
<gene>
    <name evidence="2" type="ORF">GGR31_002965</name>
</gene>
<dbReference type="PROSITE" id="PS51257">
    <property type="entry name" value="PROKAR_LIPOPROTEIN"/>
    <property type="match status" value="1"/>
</dbReference>
<keyword evidence="3" id="KW-1185">Reference proteome</keyword>
<proteinExistence type="predicted"/>
<evidence type="ECO:0000256" key="1">
    <source>
        <dbReference type="SAM" id="MobiDB-lite"/>
    </source>
</evidence>
<dbReference type="RefSeq" id="WP_309730766.1">
    <property type="nucleotide sequence ID" value="NZ_JAVDQA010000014.1"/>
</dbReference>
<dbReference type="Proteomes" id="UP001257659">
    <property type="component" value="Unassembled WGS sequence"/>
</dbReference>
<evidence type="ECO:0000313" key="3">
    <source>
        <dbReference type="Proteomes" id="UP001257659"/>
    </source>
</evidence>
<evidence type="ECO:0008006" key="4">
    <source>
        <dbReference type="Google" id="ProtNLM"/>
    </source>
</evidence>
<comment type="caution">
    <text evidence="2">The sequence shown here is derived from an EMBL/GenBank/DDBJ whole genome shotgun (WGS) entry which is preliminary data.</text>
</comment>
<dbReference type="EMBL" id="JAVDQA010000014">
    <property type="protein sequence ID" value="MDR6302285.1"/>
    <property type="molecule type" value="Genomic_DNA"/>
</dbReference>
<feature type="region of interest" description="Disordered" evidence="1">
    <location>
        <begin position="25"/>
        <end position="46"/>
    </location>
</feature>
<accession>A0ABU1K9K5</accession>
<evidence type="ECO:0000313" key="2">
    <source>
        <dbReference type="EMBL" id="MDR6302285.1"/>
    </source>
</evidence>
<name>A0ABU1K9K5_9FLAO</name>
<feature type="compositionally biased region" description="Low complexity" evidence="1">
    <location>
        <begin position="28"/>
        <end position="38"/>
    </location>
</feature>
<reference evidence="2 3" key="1">
    <citation type="submission" date="2023-07" db="EMBL/GenBank/DDBJ databases">
        <title>Genomic Encyclopedia of Type Strains, Phase IV (KMG-IV): sequencing the most valuable type-strain genomes for metagenomic binning, comparative biology and taxonomic classification.</title>
        <authorList>
            <person name="Goeker M."/>
        </authorList>
    </citation>
    <scope>NUCLEOTIDE SEQUENCE [LARGE SCALE GENOMIC DNA]</scope>
    <source>
        <strain evidence="2 3">DSM 102814</strain>
    </source>
</reference>